<feature type="region of interest" description="Disordered" evidence="10">
    <location>
        <begin position="1617"/>
        <end position="1655"/>
    </location>
</feature>
<feature type="region of interest" description="Disordered" evidence="10">
    <location>
        <begin position="860"/>
        <end position="879"/>
    </location>
</feature>
<evidence type="ECO:0000256" key="9">
    <source>
        <dbReference type="PROSITE-ProRule" id="PRU00325"/>
    </source>
</evidence>
<gene>
    <name evidence="15" type="ORF">CGC21_21165</name>
</gene>
<evidence type="ECO:0000256" key="10">
    <source>
        <dbReference type="SAM" id="MobiDB-lite"/>
    </source>
</evidence>
<feature type="region of interest" description="Disordered" evidence="10">
    <location>
        <begin position="1051"/>
        <end position="1099"/>
    </location>
</feature>
<dbReference type="Pfam" id="PF00664">
    <property type="entry name" value="ABC_membrane"/>
    <property type="match status" value="1"/>
</dbReference>
<dbReference type="InterPro" id="IPR011527">
    <property type="entry name" value="ABC1_TM_dom"/>
</dbReference>
<feature type="region of interest" description="Disordered" evidence="10">
    <location>
        <begin position="1373"/>
        <end position="1537"/>
    </location>
</feature>
<dbReference type="FunFam" id="1.20.1560.10:FF:000198">
    <property type="entry name" value="ATP-binding cassette protein subfamily B, member 3, putative"/>
    <property type="match status" value="1"/>
</dbReference>
<feature type="region of interest" description="Disordered" evidence="10">
    <location>
        <begin position="2342"/>
        <end position="2374"/>
    </location>
</feature>
<proteinExistence type="inferred from homology"/>
<feature type="compositionally biased region" description="Low complexity" evidence="10">
    <location>
        <begin position="2184"/>
        <end position="2196"/>
    </location>
</feature>
<dbReference type="VEuPathDB" id="TriTrypDB:LdCL_320038800"/>
<dbReference type="PANTHER" id="PTHR24221">
    <property type="entry name" value="ATP-BINDING CASSETTE SUB-FAMILY B"/>
    <property type="match status" value="1"/>
</dbReference>
<dbReference type="InterPro" id="IPR003593">
    <property type="entry name" value="AAA+_ATPase"/>
</dbReference>
<dbReference type="PROSITE" id="PS50893">
    <property type="entry name" value="ABC_TRANSPORTER_2"/>
    <property type="match status" value="1"/>
</dbReference>
<keyword evidence="9" id="KW-0863">Zinc-finger</keyword>
<feature type="compositionally biased region" description="Polar residues" evidence="10">
    <location>
        <begin position="1620"/>
        <end position="1631"/>
    </location>
</feature>
<name>A0A504X6P6_LEIDO</name>
<dbReference type="PROSITE" id="PS50966">
    <property type="entry name" value="ZF_SWIM"/>
    <property type="match status" value="1"/>
</dbReference>
<feature type="compositionally biased region" description="Low complexity" evidence="10">
    <location>
        <begin position="1380"/>
        <end position="1396"/>
    </location>
</feature>
<dbReference type="CDD" id="cd18582">
    <property type="entry name" value="ABC_6TM_ATM1_ABCB7"/>
    <property type="match status" value="1"/>
</dbReference>
<feature type="region of interest" description="Disordered" evidence="10">
    <location>
        <begin position="2160"/>
        <end position="2196"/>
    </location>
</feature>
<dbReference type="GO" id="GO:0140359">
    <property type="term" value="F:ABC-type transporter activity"/>
    <property type="evidence" value="ECO:0007669"/>
    <property type="project" value="InterPro"/>
</dbReference>
<evidence type="ECO:0000256" key="3">
    <source>
        <dbReference type="ARBA" id="ARBA00022692"/>
    </source>
</evidence>
<evidence type="ECO:0000256" key="2">
    <source>
        <dbReference type="ARBA" id="ARBA00022448"/>
    </source>
</evidence>
<feature type="domain" description="ABC transmembrane type-1" evidence="13">
    <location>
        <begin position="251"/>
        <end position="543"/>
    </location>
</feature>
<feature type="compositionally biased region" description="Polar residues" evidence="10">
    <location>
        <begin position="2230"/>
        <end position="2239"/>
    </location>
</feature>
<organism evidence="15 16">
    <name type="scientific">Leishmania donovani</name>
    <dbReference type="NCBI Taxonomy" id="5661"/>
    <lineage>
        <taxon>Eukaryota</taxon>
        <taxon>Discoba</taxon>
        <taxon>Euglenozoa</taxon>
        <taxon>Kinetoplastea</taxon>
        <taxon>Metakinetoplastina</taxon>
        <taxon>Trypanosomatida</taxon>
        <taxon>Trypanosomatidae</taxon>
        <taxon>Leishmaniinae</taxon>
        <taxon>Leishmania</taxon>
    </lineage>
</organism>
<comment type="caution">
    <text evidence="15">The sequence shown here is derived from an EMBL/GenBank/DDBJ whole genome shotgun (WGS) entry which is preliminary data.</text>
</comment>
<dbReference type="PANTHER" id="PTHR24221:SF503">
    <property type="entry name" value="MITOCHONDRIAL POTASSIUM CHANNEL ATP-BINDING SUBUNIT"/>
    <property type="match status" value="1"/>
</dbReference>
<keyword evidence="9" id="KW-0479">Metal-binding</keyword>
<keyword evidence="6 11" id="KW-1133">Transmembrane helix</keyword>
<dbReference type="EMBL" id="RHLC01000009">
    <property type="protein sequence ID" value="TPP43834.1"/>
    <property type="molecule type" value="Genomic_DNA"/>
</dbReference>
<evidence type="ECO:0000256" key="1">
    <source>
        <dbReference type="ARBA" id="ARBA00004141"/>
    </source>
</evidence>
<dbReference type="FunFam" id="3.40.50.300:FF:000287">
    <property type="entry name" value="Multidrug ABC transporter ATP-binding protein"/>
    <property type="match status" value="1"/>
</dbReference>
<feature type="transmembrane region" description="Helical" evidence="11">
    <location>
        <begin position="285"/>
        <end position="306"/>
    </location>
</feature>
<feature type="region of interest" description="Disordered" evidence="10">
    <location>
        <begin position="149"/>
        <end position="212"/>
    </location>
</feature>
<keyword evidence="9" id="KW-0862">Zinc</keyword>
<accession>A0A504X6P6</accession>
<dbReference type="PROSITE" id="PS00211">
    <property type="entry name" value="ABC_TRANSPORTER_1"/>
    <property type="match status" value="1"/>
</dbReference>
<dbReference type="VEuPathDB" id="TriTrypDB:LdBPK_323280.1"/>
<dbReference type="InterPro" id="IPR036640">
    <property type="entry name" value="ABC1_TM_sf"/>
</dbReference>
<keyword evidence="5" id="KW-0067">ATP-binding</keyword>
<dbReference type="Gene3D" id="3.40.50.300">
    <property type="entry name" value="P-loop containing nucleotide triphosphate hydrolases"/>
    <property type="match status" value="1"/>
</dbReference>
<feature type="compositionally biased region" description="Low complexity" evidence="10">
    <location>
        <begin position="1056"/>
        <end position="1073"/>
    </location>
</feature>
<dbReference type="PROSITE" id="PS50929">
    <property type="entry name" value="ABC_TM1F"/>
    <property type="match status" value="1"/>
</dbReference>
<feature type="domain" description="ABC transporter" evidence="12">
    <location>
        <begin position="577"/>
        <end position="817"/>
    </location>
</feature>
<keyword evidence="7 11" id="KW-0472">Membrane</keyword>
<feature type="region of interest" description="Disordered" evidence="10">
    <location>
        <begin position="2222"/>
        <end position="2287"/>
    </location>
</feature>
<feature type="region of interest" description="Disordered" evidence="10">
    <location>
        <begin position="79"/>
        <end position="99"/>
    </location>
</feature>
<dbReference type="Gene3D" id="1.20.1560.10">
    <property type="entry name" value="ABC transporter type 1, transmembrane domain"/>
    <property type="match status" value="1"/>
</dbReference>
<evidence type="ECO:0000256" key="8">
    <source>
        <dbReference type="ARBA" id="ARBA00024363"/>
    </source>
</evidence>
<feature type="region of interest" description="Disordered" evidence="10">
    <location>
        <begin position="951"/>
        <end position="1000"/>
    </location>
</feature>
<evidence type="ECO:0000259" key="12">
    <source>
        <dbReference type="PROSITE" id="PS50893"/>
    </source>
</evidence>
<keyword evidence="4" id="KW-0547">Nucleotide-binding</keyword>
<feature type="compositionally biased region" description="Low complexity" evidence="10">
    <location>
        <begin position="2254"/>
        <end position="2267"/>
    </location>
</feature>
<dbReference type="Proteomes" id="UP000318447">
    <property type="component" value="Unassembled WGS sequence"/>
</dbReference>
<feature type="compositionally biased region" description="Basic residues" evidence="10">
    <location>
        <begin position="2268"/>
        <end position="2277"/>
    </location>
</feature>
<sequence>MLRRGTPLLRGAGLYEGAVARATTVYGPFAAAALRSRRGVLAKRQVLGTHPSLKPSVLPGYSAWSTQARTLVCISGLLRTPSSTPPSEDQKKKKFQKRSCGATCVDNLQKATVLPSDASAAQTGGDGAGAASNEVEVTHRLGMGERVAAAGQEAQRSPHRPLPPADQPASPGDDMPFNAAQKTSAGDATTEPELSAKKEKPTASITTPPRLDGIQISENASDIPVGRVLWKMWTYLWPHGEPKIKMLVASSVLCVLVAKVLRVAVPFWFKTIVDLLAPTTATAEAVTVAGPLTVGVFGCVVAYGICRITTFVSEELKTVLFAPVGGHASTKLSMEMFNKLHQLDLDYHLSRETGVLSKDLDRGSRAFWSLAYVLLFMIAPTIFEMGLVCYALNSQAGPQFIGIALIAVFSYVAWTFLVTNWRSKFRTRYNALESRVGGLIVDSLLNYETIKYFGSEKYESERIRKETENMNKKLVILDQTMALLNFGQQLIFVVASVLSLYLATCGVLTGAMTVGDLVLVDALLMQLYMPLSYLGMIYREVQSSTQNMQAMIALLDQKSNVKDKADAETYKYIDGTIELHDVTFEYKKELNRLVLRNLSLTIPGGKTVAFVGPSGSGKSTIFRLLFRFYDPTSGQVLLDGQPLDKLRMESVRKCIGVIPQDTVLFNESVRYNIRYGRMDATDAEVEAAARAASLHDTIARMSEGYDTSVGERGLRLSGGEKQRISIARVLLRDPPILLADEATSALDSMTELNVMETLKNATERTRRRTIVLVAHRLTTVKEADIIFVLDGKGGLAEQGTHAELLDKGGLYAAMWHQQLNEQYQATGDTSFAQSLNGYGDYDDEDSTAFASPGSFSPHAYHSHTKSLTPTPPPSAVASPMLILGDASDSAALDREVQPEEQHIEEFVPLPAKSSQVLPALSFHSSFFSYTTDSSISAEPLLTSKSPALVTYPSSTASPGGRAPLQRTGSSSPQSQPSAPASLSAVHEAGQSPDVKEEKTFPFSSSLSSSAVLAEIQTTISQLTTSSFPMPPPLVAASAMTTQVLPCCTDDEGQHCSRASSPAMASSPLSPWAPRTADRPQAEERELRRSGSSAKDPGAADTVLTLPLTALDELPPPTPLSSSSFFSASPSVASPLSAVAASLNETPVRASLSHLATSLLYADGADPLADERHTQSRINTAALPWVPMLLPTMPGPKRRQQRGTNTLPPHAEGHGDAQCVAQADDKPAAKRRRTRKGTKEEASTTGEVVLIAERGMPAPAPLPQPPSARRRRTSKTATKDAHQSAAPTRVSKDARLAPMPRAEAPLDQKENCDGAQGLKESSKDHSSASRTEPGDISLPPNSAKPSTALHPQELMVLAGDVPLSHLFATSSDLNADSKSTAPAACQPPAAPSVPSQSQRERWRRTRFRKAGVPQTAAAAVEDGAAPSAGRVAAEASREEAEPAPAAATSLPLCLSSPRAPQLPARSEKLDGSGAKAELPASGDTSAARSLGAARRGKTSTFSLTLPARKRRTLQTTPAVTTETPSSTGGGDTSGSDGAVTHVASTSKRAADVQPSLLQAWWSAVCTSASSSESGRSCLWVELSEGYQEAHGTLLRQVLVYWGWLHSESSVTHRGGLELPTGASTLSSSTPKCTSRKRARDRKRSETSAAGASAQLERTDRRANNGLVVLLCPSPLPMEEALRWWTQRAHVEHSFMPPLLAVSMSADPQSSVLGSSDRVPSASRVAPTPEEEYELLRGAIQLASSVYCTDAARSLAVSCTAAGHAALAQLLSLNQVFDSLQVCADALRSAAGLPSTSSLVQTPLEEDADVGSLTAVLAVTALVQGTDSGSGSAKEGRRAASLQERYFAELCRWNGLAAALQRQPRRPQLVLRRVRVDPLHRNGGASKRKKTPVGPTVPPSALMDASEGVLYAPSVAGSSLLPEERRQWVTYGMVLPATRNEDTFASSARREDRVLASQPPPVALAPAHLSALHLFGRVLFTPGNYATAVNVVESYARVSQQCLTDYISDYSCVMTGPLRYSVSATIRRYLQVRVVVELAPLLALVSNGAAAQPLASTRLSAAGACISPPSTSTLLAPVALFARSTWRTVVLSLSCTCKPRLYEQVPRTDDGVKVCRHVAELFHYFTTQQFSVVGHQAVQREQPLPQHQVQRALARVDPMLYSRSLPPLSPRTTSSEKRQLSHRSRTSTSTSSSNSSTNAILSSLPLPALYTRFFDLCAASEGTARKQEKNEVSGSDSTDSASPARPPARCRSLQRSATAALSPATPSKAPRTRPSKKAQRSSTAAAANASVTSSVAASAAGTDFHTQALQYALRLLQERLRDGSGERTADGGAASLAAAAATGDGGLLFRPSGPSPPALARKRTRSEDVSPGETEHARALRLVEQLLRDQLR</sequence>
<feature type="transmembrane region" description="Helical" evidence="11">
    <location>
        <begin position="246"/>
        <end position="265"/>
    </location>
</feature>
<dbReference type="SUPFAM" id="SSF90123">
    <property type="entry name" value="ABC transporter transmembrane region"/>
    <property type="match status" value="1"/>
</dbReference>
<feature type="compositionally biased region" description="Low complexity" evidence="10">
    <location>
        <begin position="2160"/>
        <end position="2171"/>
    </location>
</feature>
<feature type="transmembrane region" description="Helical" evidence="11">
    <location>
        <begin position="490"/>
        <end position="511"/>
    </location>
</feature>
<dbReference type="VEuPathDB" id="TriTrypDB:LDHU3_32.4160"/>
<dbReference type="InterPro" id="IPR003439">
    <property type="entry name" value="ABC_transporter-like_ATP-bd"/>
</dbReference>
<dbReference type="Pfam" id="PF00005">
    <property type="entry name" value="ABC_tran"/>
    <property type="match status" value="1"/>
</dbReference>
<evidence type="ECO:0000313" key="16">
    <source>
        <dbReference type="Proteomes" id="UP000318447"/>
    </source>
</evidence>
<dbReference type="GO" id="GO:0016020">
    <property type="term" value="C:membrane"/>
    <property type="evidence" value="ECO:0007669"/>
    <property type="project" value="UniProtKB-SubCell"/>
</dbReference>
<comment type="subcellular location">
    <subcellularLocation>
        <location evidence="1">Membrane</location>
        <topology evidence="1">Multi-pass membrane protein</topology>
    </subcellularLocation>
</comment>
<evidence type="ECO:0000259" key="13">
    <source>
        <dbReference type="PROSITE" id="PS50929"/>
    </source>
</evidence>
<feature type="compositionally biased region" description="Low complexity" evidence="10">
    <location>
        <begin position="1441"/>
        <end position="1456"/>
    </location>
</feature>
<evidence type="ECO:0000313" key="15">
    <source>
        <dbReference type="EMBL" id="TPP43834.1"/>
    </source>
</evidence>
<feature type="compositionally biased region" description="Basic and acidic residues" evidence="10">
    <location>
        <begin position="2363"/>
        <end position="2374"/>
    </location>
</feature>
<evidence type="ECO:0000256" key="4">
    <source>
        <dbReference type="ARBA" id="ARBA00022741"/>
    </source>
</evidence>
<protein>
    <submittedName>
        <fullName evidence="15">ABC transporter family protein</fullName>
    </submittedName>
</protein>
<feature type="compositionally biased region" description="Low complexity" evidence="10">
    <location>
        <begin position="969"/>
        <end position="984"/>
    </location>
</feature>
<dbReference type="InterPro" id="IPR017871">
    <property type="entry name" value="ABC_transporter-like_CS"/>
</dbReference>
<dbReference type="GO" id="GO:0005524">
    <property type="term" value="F:ATP binding"/>
    <property type="evidence" value="ECO:0007669"/>
    <property type="project" value="UniProtKB-KW"/>
</dbReference>
<dbReference type="SUPFAM" id="SSF52540">
    <property type="entry name" value="P-loop containing nucleoside triphosphate hydrolases"/>
    <property type="match status" value="1"/>
</dbReference>
<feature type="transmembrane region" description="Helical" evidence="11">
    <location>
        <begin position="399"/>
        <end position="418"/>
    </location>
</feature>
<dbReference type="GO" id="GO:0016887">
    <property type="term" value="F:ATP hydrolysis activity"/>
    <property type="evidence" value="ECO:0007669"/>
    <property type="project" value="InterPro"/>
</dbReference>
<dbReference type="VEuPathDB" id="TriTrypDB:LdCL_320038900"/>
<dbReference type="SMART" id="SM00382">
    <property type="entry name" value="AAA"/>
    <property type="match status" value="1"/>
</dbReference>
<dbReference type="InterPro" id="IPR027417">
    <property type="entry name" value="P-loop_NTPase"/>
</dbReference>
<feature type="compositionally biased region" description="Basic and acidic residues" evidence="10">
    <location>
        <begin position="1075"/>
        <end position="1088"/>
    </location>
</feature>
<keyword evidence="2" id="KW-0813">Transport</keyword>
<dbReference type="InterPro" id="IPR039421">
    <property type="entry name" value="Type_1_exporter"/>
</dbReference>
<keyword evidence="3 11" id="KW-0812">Transmembrane</keyword>
<evidence type="ECO:0000256" key="5">
    <source>
        <dbReference type="ARBA" id="ARBA00022840"/>
    </source>
</evidence>
<dbReference type="VEuPathDB" id="TriTrypDB:LdBPK_323290.1"/>
<evidence type="ECO:0000256" key="7">
    <source>
        <dbReference type="ARBA" id="ARBA00023136"/>
    </source>
</evidence>
<reference evidence="16" key="1">
    <citation type="submission" date="2019-02" db="EMBL/GenBank/DDBJ databases">
        <title>FDA dAtabase for Regulatory Grade micrObial Sequences (FDA-ARGOS): Supporting development and validation of Infectious Disease Dx tests.</title>
        <authorList>
            <person name="Duncan R."/>
            <person name="Fisher C."/>
            <person name="Tallon L."/>
            <person name="Sadzewicz L."/>
            <person name="Sengamalay N."/>
            <person name="Ott S."/>
            <person name="Godinez A."/>
            <person name="Nagaraj S."/>
            <person name="Vavikolanu K."/>
            <person name="Nadendla S."/>
            <person name="Aluvathingal J."/>
            <person name="Sichtig H."/>
        </authorList>
    </citation>
    <scope>NUCLEOTIDE SEQUENCE [LARGE SCALE GENOMIC DNA]</scope>
    <source>
        <strain evidence="16">FDAARGOS_361</strain>
    </source>
</reference>
<evidence type="ECO:0000256" key="11">
    <source>
        <dbReference type="SAM" id="Phobius"/>
    </source>
</evidence>
<evidence type="ECO:0000259" key="14">
    <source>
        <dbReference type="PROSITE" id="PS50966"/>
    </source>
</evidence>
<feature type="region of interest" description="Disordered" evidence="10">
    <location>
        <begin position="1190"/>
        <end position="1346"/>
    </location>
</feature>
<dbReference type="GO" id="GO:0008270">
    <property type="term" value="F:zinc ion binding"/>
    <property type="evidence" value="ECO:0007669"/>
    <property type="project" value="UniProtKB-KW"/>
</dbReference>
<dbReference type="VEuPathDB" id="TriTrypDB:LDHU3_32.4140"/>
<comment type="similarity">
    <text evidence="8">Belongs to the ABC transporter superfamily. ABCB family. Heavy Metal importer (TC 3.A.1.210) subfamily.</text>
</comment>
<feature type="transmembrane region" description="Helical" evidence="11">
    <location>
        <begin position="366"/>
        <end position="393"/>
    </location>
</feature>
<evidence type="ECO:0000256" key="6">
    <source>
        <dbReference type="ARBA" id="ARBA00022989"/>
    </source>
</evidence>
<dbReference type="InterPro" id="IPR007527">
    <property type="entry name" value="Znf_SWIM"/>
</dbReference>
<feature type="domain" description="SWIM-type" evidence="14">
    <location>
        <begin position="2085"/>
        <end position="2124"/>
    </location>
</feature>